<dbReference type="Pfam" id="PF13242">
    <property type="entry name" value="Hydrolase_like"/>
    <property type="match status" value="1"/>
</dbReference>
<gene>
    <name evidence="1" type="ORF">UFOPK2810_00872</name>
</gene>
<proteinExistence type="predicted"/>
<accession>A0A6J6TWR3</accession>
<dbReference type="SUPFAM" id="SSF56784">
    <property type="entry name" value="HAD-like"/>
    <property type="match status" value="1"/>
</dbReference>
<organism evidence="1">
    <name type="scientific">freshwater metagenome</name>
    <dbReference type="NCBI Taxonomy" id="449393"/>
    <lineage>
        <taxon>unclassified sequences</taxon>
        <taxon>metagenomes</taxon>
        <taxon>ecological metagenomes</taxon>
    </lineage>
</organism>
<dbReference type="Pfam" id="PF13344">
    <property type="entry name" value="Hydrolase_6"/>
    <property type="match status" value="1"/>
</dbReference>
<dbReference type="GO" id="GO:0005737">
    <property type="term" value="C:cytoplasm"/>
    <property type="evidence" value="ECO:0007669"/>
    <property type="project" value="TreeGrafter"/>
</dbReference>
<dbReference type="AlphaFoldDB" id="A0A6J6TWR3"/>
<dbReference type="InterPro" id="IPR023214">
    <property type="entry name" value="HAD_sf"/>
</dbReference>
<reference evidence="1" key="1">
    <citation type="submission" date="2020-05" db="EMBL/GenBank/DDBJ databases">
        <authorList>
            <person name="Chiriac C."/>
            <person name="Salcher M."/>
            <person name="Ghai R."/>
            <person name="Kavagutti S V."/>
        </authorList>
    </citation>
    <scope>NUCLEOTIDE SEQUENCE</scope>
</reference>
<dbReference type="NCBIfam" id="TIGR01460">
    <property type="entry name" value="HAD-SF-IIA"/>
    <property type="match status" value="1"/>
</dbReference>
<sequence length="283" mass="29364">MSQDLIELPHDVLLFDLDGVVYVGPHAVPGAVAAIAAASARGIRCCFVTNNASRTPEEVAQHLRDLGVDATAQDVVTSSQAGAGLVAERVDSGEVLAVGGRGVTEALRERGFDPVSAFDSGTVAVMQGYGADVGWRDLAEATYAIRAGLPWIATNLDMTFPTPRGFAPGNGALVGAVAAAVGRRPDAVAGKPEPALLLEAIHRTSALRPLMIGDRLDTDIAAGGRLGIETLLVMTGVCNDQQLLAAQGDEIPTFACIDLSCIESGTPLPAYEPGTWHSTREGR</sequence>
<dbReference type="PANTHER" id="PTHR19288:SF95">
    <property type="entry name" value="D-GLYCEROL 3-PHOSPHATE PHOSPHATASE"/>
    <property type="match status" value="1"/>
</dbReference>
<protein>
    <submittedName>
        <fullName evidence="1">Unannotated protein</fullName>
    </submittedName>
</protein>
<dbReference type="Gene3D" id="3.40.50.1000">
    <property type="entry name" value="HAD superfamily/HAD-like"/>
    <property type="match status" value="2"/>
</dbReference>
<dbReference type="EMBL" id="CAEZYZ010000133">
    <property type="protein sequence ID" value="CAB4751518.1"/>
    <property type="molecule type" value="Genomic_DNA"/>
</dbReference>
<dbReference type="GO" id="GO:0016791">
    <property type="term" value="F:phosphatase activity"/>
    <property type="evidence" value="ECO:0007669"/>
    <property type="project" value="TreeGrafter"/>
</dbReference>
<evidence type="ECO:0000313" key="1">
    <source>
        <dbReference type="EMBL" id="CAB4751518.1"/>
    </source>
</evidence>
<dbReference type="InterPro" id="IPR006357">
    <property type="entry name" value="HAD-SF_hydro_IIA"/>
</dbReference>
<name>A0A6J6TWR3_9ZZZZ</name>
<dbReference type="PIRSF" id="PIRSF000915">
    <property type="entry name" value="PGP-type_phosphatase"/>
    <property type="match status" value="1"/>
</dbReference>
<dbReference type="InterPro" id="IPR036412">
    <property type="entry name" value="HAD-like_sf"/>
</dbReference>
<dbReference type="PANTHER" id="PTHR19288">
    <property type="entry name" value="4-NITROPHENYLPHOSPHATASE-RELATED"/>
    <property type="match status" value="1"/>
</dbReference>